<keyword evidence="1" id="KW-0812">Transmembrane</keyword>
<keyword evidence="1" id="KW-0472">Membrane</keyword>
<dbReference type="EnsemblBacteria" id="BAA29706">
    <property type="protein sequence ID" value="BAA29706"/>
    <property type="gene ID" value="BAA29706"/>
</dbReference>
<reference evidence="2 3" key="1">
    <citation type="journal article" date="1998" name="DNA Res.">
        <title>Complete sequence and gene organization of the genome of a hyper-thermophilic archaebacterium, Pyrococcus horikoshii OT3.</title>
        <authorList>
            <person name="Kawarabayasi Y."/>
            <person name="Sawada M."/>
            <person name="Horikawa H."/>
            <person name="Haikawa Y."/>
            <person name="Hino Y."/>
            <person name="Yamamoto S."/>
            <person name="Sekine M."/>
            <person name="Baba S."/>
            <person name="Kosugi H."/>
            <person name="Hosoyama A."/>
            <person name="Nagai Y."/>
            <person name="Sakai M."/>
            <person name="Ogura K."/>
            <person name="Otuka R."/>
            <person name="Nakazawa H."/>
            <person name="Takamiya M."/>
            <person name="Ohfuku Y."/>
            <person name="Funahashi T."/>
            <person name="Tanaka T."/>
            <person name="Kudoh Y."/>
            <person name="Yamazaki J."/>
            <person name="Kushida N."/>
            <person name="Oguchi A."/>
            <person name="Aoki K."/>
            <person name="Nakamura Y."/>
            <person name="Robb T.F."/>
            <person name="Horikoshi K."/>
            <person name="Masuchi Y."/>
            <person name="Shizuya H."/>
            <person name="Kikuchi H."/>
        </authorList>
    </citation>
    <scope>NUCLEOTIDE SEQUENCE [LARGE SCALE GENOMIC DNA]</scope>
    <source>
        <strain evidence="3">ATCC 700860 / DSM 12428 / JCM 9974 / NBRC 100139 / OT-3</strain>
    </source>
</reference>
<proteinExistence type="predicted"/>
<gene>
    <name evidence="2" type="ordered locus">PH0617</name>
</gene>
<organism evidence="2 3">
    <name type="scientific">Pyrococcus horikoshii (strain ATCC 700860 / DSM 12428 / JCM 9974 / NBRC 100139 / OT-3)</name>
    <dbReference type="NCBI Taxonomy" id="70601"/>
    <lineage>
        <taxon>Archaea</taxon>
        <taxon>Methanobacteriati</taxon>
        <taxon>Methanobacteriota</taxon>
        <taxon>Thermococci</taxon>
        <taxon>Thermococcales</taxon>
        <taxon>Thermococcaceae</taxon>
        <taxon>Pyrococcus</taxon>
    </lineage>
</organism>
<feature type="transmembrane region" description="Helical" evidence="1">
    <location>
        <begin position="194"/>
        <end position="211"/>
    </location>
</feature>
<name>O58351_PYRHO</name>
<keyword evidence="1" id="KW-1133">Transmembrane helix</keyword>
<protein>
    <submittedName>
        <fullName evidence="2">Uncharacterized protein</fullName>
    </submittedName>
</protein>
<evidence type="ECO:0000313" key="2">
    <source>
        <dbReference type="EMBL" id="BAA29706.1"/>
    </source>
</evidence>
<feature type="transmembrane region" description="Helical" evidence="1">
    <location>
        <begin position="163"/>
        <end position="182"/>
    </location>
</feature>
<dbReference type="KEGG" id="pho:PH0617"/>
<accession>O58351</accession>
<feature type="transmembrane region" description="Helical" evidence="1">
    <location>
        <begin position="126"/>
        <end position="156"/>
    </location>
</feature>
<evidence type="ECO:0000256" key="1">
    <source>
        <dbReference type="SAM" id="Phobius"/>
    </source>
</evidence>
<keyword evidence="3" id="KW-1185">Reference proteome</keyword>
<dbReference type="AlphaFoldDB" id="O58351"/>
<evidence type="ECO:0000313" key="3">
    <source>
        <dbReference type="Proteomes" id="UP000000752"/>
    </source>
</evidence>
<feature type="transmembrane region" description="Helical" evidence="1">
    <location>
        <begin position="12"/>
        <end position="35"/>
    </location>
</feature>
<feature type="transmembrane region" description="Helical" evidence="1">
    <location>
        <begin position="101"/>
        <end position="120"/>
    </location>
</feature>
<dbReference type="eggNOG" id="arCOG05847">
    <property type="taxonomic scope" value="Archaea"/>
</dbReference>
<sequence length="265" mass="29939">MGPRWTRLQVEVLILQLPPYLIAVISTLLMSLTIMTSPETTYLLVLILIWVLLDLTKYPLLLIAPMVFLLVPKYARGLGILVFGLLLASPKIRVELTNYEVLKLFSLSLVILLLISPRPRNTIAKILWLATVVLGSVTLDVLTPIAPLLVVAYFLALPRDRLAYLYSIFTVTGFWVLYRYGLFSFPTPSPPPRWIYEAILIPVLVITYSILKEKGEVLRKKQTLVILLLALLMTPFIRTNEAEFTLLLSTASVRLIASLPHEETL</sequence>
<dbReference type="PIR" id="H71105">
    <property type="entry name" value="H71105"/>
</dbReference>
<feature type="transmembrane region" description="Helical" evidence="1">
    <location>
        <begin position="42"/>
        <end position="68"/>
    </location>
</feature>
<dbReference type="EMBL" id="BA000001">
    <property type="protein sequence ID" value="BAA29706.1"/>
    <property type="molecule type" value="Genomic_DNA"/>
</dbReference>
<dbReference type="Proteomes" id="UP000000752">
    <property type="component" value="Chromosome"/>
</dbReference>